<sequence length="215" mass="25167">MQFFLKLPSDSELDSYLQKEPRSEDWTDSGHSDSSPHLTLSDNIMLDQEFWTNNPACQLLRQHVLTQSEPKPVATQEEVLRDWIDDIFLEFEQYIVPLKTLSSDDSITEPELDEPIQHIVPLKTLPSDDSITEPELDNHEQHTVVLPTPKPIIPKLDRKWFKTPSPPPPDSIYWKYFTQDEEAHFYDCSQMDKSFQAVRELKHQLQLSLDEELHK</sequence>
<feature type="region of interest" description="Disordered" evidence="1">
    <location>
        <begin position="1"/>
        <end position="36"/>
    </location>
</feature>
<dbReference type="RefSeq" id="XP_041158993.1">
    <property type="nucleotide sequence ID" value="XM_041306811.1"/>
</dbReference>
<gene>
    <name evidence="2" type="ORF">HD556DRAFT_1444618</name>
</gene>
<proteinExistence type="predicted"/>
<keyword evidence="3" id="KW-1185">Reference proteome</keyword>
<dbReference type="OrthoDB" id="2691219at2759"/>
<dbReference type="AlphaFoldDB" id="A0A9P7APA5"/>
<feature type="compositionally biased region" description="Basic and acidic residues" evidence="1">
    <location>
        <begin position="17"/>
        <end position="31"/>
    </location>
</feature>
<protein>
    <submittedName>
        <fullName evidence="2">Uncharacterized protein</fullName>
    </submittedName>
</protein>
<reference evidence="2" key="1">
    <citation type="journal article" date="2020" name="New Phytol.">
        <title>Comparative genomics reveals dynamic genome evolution in host specialist ectomycorrhizal fungi.</title>
        <authorList>
            <person name="Lofgren L.A."/>
            <person name="Nguyen N.H."/>
            <person name="Vilgalys R."/>
            <person name="Ruytinx J."/>
            <person name="Liao H.L."/>
            <person name="Branco S."/>
            <person name="Kuo A."/>
            <person name="LaButti K."/>
            <person name="Lipzen A."/>
            <person name="Andreopoulos W."/>
            <person name="Pangilinan J."/>
            <person name="Riley R."/>
            <person name="Hundley H."/>
            <person name="Na H."/>
            <person name="Barry K."/>
            <person name="Grigoriev I.V."/>
            <person name="Stajich J.E."/>
            <person name="Kennedy P.G."/>
        </authorList>
    </citation>
    <scope>NUCLEOTIDE SEQUENCE</scope>
    <source>
        <strain evidence="2">S12</strain>
    </source>
</reference>
<dbReference type="EMBL" id="JABBWE010000037">
    <property type="protein sequence ID" value="KAG1792356.1"/>
    <property type="molecule type" value="Genomic_DNA"/>
</dbReference>
<comment type="caution">
    <text evidence="2">The sequence shown here is derived from an EMBL/GenBank/DDBJ whole genome shotgun (WGS) entry which is preliminary data.</text>
</comment>
<dbReference type="GeneID" id="64600575"/>
<dbReference type="Proteomes" id="UP000719766">
    <property type="component" value="Unassembled WGS sequence"/>
</dbReference>
<evidence type="ECO:0000313" key="3">
    <source>
        <dbReference type="Proteomes" id="UP000719766"/>
    </source>
</evidence>
<organism evidence="2 3">
    <name type="scientific">Suillus plorans</name>
    <dbReference type="NCBI Taxonomy" id="116603"/>
    <lineage>
        <taxon>Eukaryota</taxon>
        <taxon>Fungi</taxon>
        <taxon>Dikarya</taxon>
        <taxon>Basidiomycota</taxon>
        <taxon>Agaricomycotina</taxon>
        <taxon>Agaricomycetes</taxon>
        <taxon>Agaricomycetidae</taxon>
        <taxon>Boletales</taxon>
        <taxon>Suillineae</taxon>
        <taxon>Suillaceae</taxon>
        <taxon>Suillus</taxon>
    </lineage>
</organism>
<evidence type="ECO:0000256" key="1">
    <source>
        <dbReference type="SAM" id="MobiDB-lite"/>
    </source>
</evidence>
<evidence type="ECO:0000313" key="2">
    <source>
        <dbReference type="EMBL" id="KAG1792356.1"/>
    </source>
</evidence>
<name>A0A9P7APA5_9AGAM</name>
<accession>A0A9P7APA5</accession>